<reference evidence="8" key="1">
    <citation type="submission" date="2020-03" db="EMBL/GenBank/DDBJ databases">
        <title>Complete genome sequence of sulfur-oxidizing bacterium skT11.</title>
        <authorList>
            <person name="Kanda M."/>
            <person name="Kojima H."/>
            <person name="Fukui M."/>
        </authorList>
    </citation>
    <scope>NUCLEOTIDE SEQUENCE [LARGE SCALE GENOMIC DNA]</scope>
    <source>
        <strain evidence="8">skT11</strain>
    </source>
</reference>
<comment type="similarity">
    <text evidence="4">Belongs to the BamE family.</text>
</comment>
<dbReference type="HAMAP" id="MF_00925">
    <property type="entry name" value="OM_assembly_BamE"/>
    <property type="match status" value="1"/>
</dbReference>
<evidence type="ECO:0000256" key="5">
    <source>
        <dbReference type="SAM" id="MobiDB-lite"/>
    </source>
</evidence>
<dbReference type="PANTHER" id="PTHR37482">
    <property type="entry name" value="OUTER MEMBRANE PROTEIN ASSEMBLY FACTOR BAME"/>
    <property type="match status" value="1"/>
</dbReference>
<evidence type="ECO:0000313" key="8">
    <source>
        <dbReference type="Proteomes" id="UP000502260"/>
    </source>
</evidence>
<evidence type="ECO:0000313" key="7">
    <source>
        <dbReference type="EMBL" id="BCB28329.1"/>
    </source>
</evidence>
<dbReference type="GO" id="GO:0051205">
    <property type="term" value="P:protein insertion into membrane"/>
    <property type="evidence" value="ECO:0007669"/>
    <property type="project" value="UniProtKB-UniRule"/>
</dbReference>
<dbReference type="KEGG" id="slac:SKTS_32150"/>
<evidence type="ECO:0000256" key="4">
    <source>
        <dbReference type="HAMAP-Rule" id="MF_00925"/>
    </source>
</evidence>
<feature type="domain" description="Outer membrane protein assembly factor BamE" evidence="6">
    <location>
        <begin position="13"/>
        <end position="82"/>
    </location>
</feature>
<dbReference type="Pfam" id="PF04355">
    <property type="entry name" value="BamE"/>
    <property type="match status" value="1"/>
</dbReference>
<name>A0A6F8VHZ5_9PROT</name>
<evidence type="ECO:0000256" key="3">
    <source>
        <dbReference type="ARBA" id="ARBA00023237"/>
    </source>
</evidence>
<comment type="subcellular location">
    <subcellularLocation>
        <location evidence="4">Cell outer membrane</location>
    </subcellularLocation>
</comment>
<proteinExistence type="inferred from homology"/>
<dbReference type="Proteomes" id="UP000502260">
    <property type="component" value="Chromosome"/>
</dbReference>
<gene>
    <name evidence="4" type="primary">bamE</name>
    <name evidence="7" type="ORF">SKTS_32150</name>
</gene>
<comment type="function">
    <text evidence="4">Part of the outer membrane protein assembly complex, which is involved in assembly and insertion of beta-barrel proteins into the outer membrane.</text>
</comment>
<dbReference type="InterPro" id="IPR026592">
    <property type="entry name" value="BamE"/>
</dbReference>
<accession>A0A6F8VHZ5</accession>
<dbReference type="PANTHER" id="PTHR37482:SF1">
    <property type="entry name" value="OUTER MEMBRANE PROTEIN ASSEMBLY FACTOR BAME"/>
    <property type="match status" value="1"/>
</dbReference>
<keyword evidence="1 4" id="KW-0732">Signal</keyword>
<keyword evidence="3 4" id="KW-0998">Cell outer membrane</keyword>
<dbReference type="Gene3D" id="3.30.1450.10">
    <property type="match status" value="1"/>
</dbReference>
<evidence type="ECO:0000256" key="1">
    <source>
        <dbReference type="ARBA" id="ARBA00022729"/>
    </source>
</evidence>
<dbReference type="InterPro" id="IPR037873">
    <property type="entry name" value="BamE-like"/>
</dbReference>
<keyword evidence="2 4" id="KW-0472">Membrane</keyword>
<evidence type="ECO:0000259" key="6">
    <source>
        <dbReference type="Pfam" id="PF04355"/>
    </source>
</evidence>
<evidence type="ECO:0000256" key="2">
    <source>
        <dbReference type="ARBA" id="ARBA00023136"/>
    </source>
</evidence>
<dbReference type="GO" id="GO:1990063">
    <property type="term" value="C:Bam protein complex"/>
    <property type="evidence" value="ECO:0007669"/>
    <property type="project" value="TreeGrafter"/>
</dbReference>
<dbReference type="InterPro" id="IPR007450">
    <property type="entry name" value="BamE_dom"/>
</dbReference>
<dbReference type="AlphaFoldDB" id="A0A6F8VHZ5"/>
<dbReference type="EMBL" id="AP022853">
    <property type="protein sequence ID" value="BCB28329.1"/>
    <property type="molecule type" value="Genomic_DNA"/>
</dbReference>
<feature type="region of interest" description="Disordered" evidence="5">
    <location>
        <begin position="85"/>
        <end position="109"/>
    </location>
</feature>
<dbReference type="GO" id="GO:0043165">
    <property type="term" value="P:Gram-negative-bacterium-type cell outer membrane assembly"/>
    <property type="evidence" value="ECO:0007669"/>
    <property type="project" value="UniProtKB-UniRule"/>
</dbReference>
<dbReference type="GO" id="GO:0030674">
    <property type="term" value="F:protein-macromolecule adaptor activity"/>
    <property type="evidence" value="ECO:0007669"/>
    <property type="project" value="TreeGrafter"/>
</dbReference>
<keyword evidence="8" id="KW-1185">Reference proteome</keyword>
<organism evidence="7 8">
    <name type="scientific">Sulfurimicrobium lacus</name>
    <dbReference type="NCBI Taxonomy" id="2715678"/>
    <lineage>
        <taxon>Bacteria</taxon>
        <taxon>Pseudomonadati</taxon>
        <taxon>Pseudomonadota</taxon>
        <taxon>Betaproteobacteria</taxon>
        <taxon>Nitrosomonadales</taxon>
        <taxon>Sulfuricellaceae</taxon>
        <taxon>Sulfurimicrobium</taxon>
    </lineage>
</organism>
<sequence length="109" mass="12097">MAPSVYKIDIQQGNVVTQEMMSRLKPGMTKSQVRFALGTPLVSDVFHPDRWDYVYRFQKAGVLTEQHHVTVVFENDLLKRVEGDVVPASSDKPATAAPAAEEKPAAKVE</sequence>
<comment type="subunit">
    <text evidence="4">Part of the Bam complex.</text>
</comment>
<feature type="compositionally biased region" description="Basic and acidic residues" evidence="5">
    <location>
        <begin position="100"/>
        <end position="109"/>
    </location>
</feature>
<protein>
    <recommendedName>
        <fullName evidence="4">Outer membrane protein assembly factor BamE</fullName>
    </recommendedName>
</protein>